<reference evidence="1 2" key="1">
    <citation type="journal article" date="2019" name="Commun. Biol.">
        <title>The bagworm genome reveals a unique fibroin gene that provides high tensile strength.</title>
        <authorList>
            <person name="Kono N."/>
            <person name="Nakamura H."/>
            <person name="Ohtoshi R."/>
            <person name="Tomita M."/>
            <person name="Numata K."/>
            <person name="Arakawa K."/>
        </authorList>
    </citation>
    <scope>NUCLEOTIDE SEQUENCE [LARGE SCALE GENOMIC DNA]</scope>
</reference>
<name>A0A4C1T0V1_EUMVA</name>
<dbReference type="Proteomes" id="UP000299102">
    <property type="component" value="Unassembled WGS sequence"/>
</dbReference>
<evidence type="ECO:0000313" key="1">
    <source>
        <dbReference type="EMBL" id="GBP08079.1"/>
    </source>
</evidence>
<comment type="caution">
    <text evidence="1">The sequence shown here is derived from an EMBL/GenBank/DDBJ whole genome shotgun (WGS) entry which is preliminary data.</text>
</comment>
<evidence type="ECO:0000313" key="2">
    <source>
        <dbReference type="Proteomes" id="UP000299102"/>
    </source>
</evidence>
<dbReference type="EMBL" id="BGZK01000029">
    <property type="protein sequence ID" value="GBP08079.1"/>
    <property type="molecule type" value="Genomic_DNA"/>
</dbReference>
<keyword evidence="2" id="KW-1185">Reference proteome</keyword>
<proteinExistence type="predicted"/>
<protein>
    <submittedName>
        <fullName evidence="1">Uncharacterized protein</fullName>
    </submittedName>
</protein>
<accession>A0A4C1T0V1</accession>
<sequence>MVTADHVHSQPQKSHQCVVGLLVRNSISDGGRIEGEVVGRWRGRTLFCLSLKLGPDAIHAVCGLKVLTKYVINQVTRFGSSTGDGLMLLGALSRQPCD</sequence>
<dbReference type="AlphaFoldDB" id="A0A4C1T0V1"/>
<gene>
    <name evidence="1" type="ORF">EVAR_2884_1</name>
</gene>
<organism evidence="1 2">
    <name type="scientific">Eumeta variegata</name>
    <name type="common">Bagworm moth</name>
    <name type="synonym">Eumeta japonica</name>
    <dbReference type="NCBI Taxonomy" id="151549"/>
    <lineage>
        <taxon>Eukaryota</taxon>
        <taxon>Metazoa</taxon>
        <taxon>Ecdysozoa</taxon>
        <taxon>Arthropoda</taxon>
        <taxon>Hexapoda</taxon>
        <taxon>Insecta</taxon>
        <taxon>Pterygota</taxon>
        <taxon>Neoptera</taxon>
        <taxon>Endopterygota</taxon>
        <taxon>Lepidoptera</taxon>
        <taxon>Glossata</taxon>
        <taxon>Ditrysia</taxon>
        <taxon>Tineoidea</taxon>
        <taxon>Psychidae</taxon>
        <taxon>Oiketicinae</taxon>
        <taxon>Eumeta</taxon>
    </lineage>
</organism>